<gene>
    <name evidence="2" type="primary">Cni-T07A9.15</name>
    <name evidence="2" type="synonym">Cnig_chr_IV.g16281</name>
    <name evidence="2" type="ORF">B9Z55_016281</name>
</gene>
<proteinExistence type="predicted"/>
<dbReference type="AlphaFoldDB" id="A0A2G5UDX2"/>
<sequence>MKIPPNIRAHIYATGLFVLVSGAAYTAYNVAMEFRKWSMSAPRLQHQEMEDYLRYKEEQARRKMAQQ</sequence>
<feature type="transmembrane region" description="Helical" evidence="1">
    <location>
        <begin position="12"/>
        <end position="31"/>
    </location>
</feature>
<name>A0A2G5UDX2_9PELO</name>
<dbReference type="OrthoDB" id="5779631at2759"/>
<keyword evidence="1" id="KW-0812">Transmembrane</keyword>
<dbReference type="EMBL" id="PDUG01000004">
    <property type="protein sequence ID" value="PIC37758.1"/>
    <property type="molecule type" value="Genomic_DNA"/>
</dbReference>
<accession>A0A2G5UDX2</accession>
<keyword evidence="1" id="KW-1133">Transmembrane helix</keyword>
<comment type="caution">
    <text evidence="2">The sequence shown here is derived from an EMBL/GenBank/DDBJ whole genome shotgun (WGS) entry which is preliminary data.</text>
</comment>
<keyword evidence="1" id="KW-0472">Membrane</keyword>
<reference evidence="3" key="1">
    <citation type="submission" date="2017-10" db="EMBL/GenBank/DDBJ databases">
        <title>Rapid genome shrinkage in a self-fertile nematode reveals novel sperm competition proteins.</title>
        <authorList>
            <person name="Yin D."/>
            <person name="Schwarz E.M."/>
            <person name="Thomas C.G."/>
            <person name="Felde R.L."/>
            <person name="Korf I.F."/>
            <person name="Cutter A.D."/>
            <person name="Schartner C.M."/>
            <person name="Ralston E.J."/>
            <person name="Meyer B.J."/>
            <person name="Haag E.S."/>
        </authorList>
    </citation>
    <scope>NUCLEOTIDE SEQUENCE [LARGE SCALE GENOMIC DNA]</scope>
    <source>
        <strain evidence="3">JU1422</strain>
    </source>
</reference>
<protein>
    <submittedName>
        <fullName evidence="2">Uncharacterized protein</fullName>
    </submittedName>
</protein>
<dbReference type="STRING" id="1611254.A0A2G5UDX2"/>
<organism evidence="2 3">
    <name type="scientific">Caenorhabditis nigoni</name>
    <dbReference type="NCBI Taxonomy" id="1611254"/>
    <lineage>
        <taxon>Eukaryota</taxon>
        <taxon>Metazoa</taxon>
        <taxon>Ecdysozoa</taxon>
        <taxon>Nematoda</taxon>
        <taxon>Chromadorea</taxon>
        <taxon>Rhabditida</taxon>
        <taxon>Rhabditina</taxon>
        <taxon>Rhabditomorpha</taxon>
        <taxon>Rhabditoidea</taxon>
        <taxon>Rhabditidae</taxon>
        <taxon>Peloderinae</taxon>
        <taxon>Caenorhabditis</taxon>
    </lineage>
</organism>
<keyword evidence="3" id="KW-1185">Reference proteome</keyword>
<evidence type="ECO:0000313" key="3">
    <source>
        <dbReference type="Proteomes" id="UP000230233"/>
    </source>
</evidence>
<dbReference type="Proteomes" id="UP000230233">
    <property type="component" value="Chromosome IV"/>
</dbReference>
<evidence type="ECO:0000256" key="1">
    <source>
        <dbReference type="SAM" id="Phobius"/>
    </source>
</evidence>
<evidence type="ECO:0000313" key="2">
    <source>
        <dbReference type="EMBL" id="PIC37758.1"/>
    </source>
</evidence>